<keyword evidence="6" id="KW-0812">Transmembrane</keyword>
<evidence type="ECO:0000313" key="14">
    <source>
        <dbReference type="EMBL" id="KAF2552909.1"/>
    </source>
</evidence>
<evidence type="ECO:0000256" key="5">
    <source>
        <dbReference type="ARBA" id="ARBA00022679"/>
    </source>
</evidence>
<keyword evidence="4" id="KW-0328">Glycosyltransferase</keyword>
<proteinExistence type="inferred from homology"/>
<comment type="caution">
    <text evidence="14">The sequence shown here is derived from an EMBL/GenBank/DDBJ whole genome shotgun (WGS) entry which is preliminary data.</text>
</comment>
<accession>A0A8S9H4Z1</accession>
<comment type="subcellular location">
    <subcellularLocation>
        <location evidence="1">Membrane</location>
        <topology evidence="1">Single-pass type II membrane protein</topology>
    </subcellularLocation>
</comment>
<evidence type="ECO:0000256" key="4">
    <source>
        <dbReference type="ARBA" id="ARBA00022676"/>
    </source>
</evidence>
<evidence type="ECO:0000313" key="15">
    <source>
        <dbReference type="Proteomes" id="UP000712281"/>
    </source>
</evidence>
<dbReference type="PANTHER" id="PTHR31741:SF46">
    <property type="entry name" value="O-FUCOSYLTRANSFERASE 27"/>
    <property type="match status" value="1"/>
</dbReference>
<keyword evidence="7" id="KW-0735">Signal-anchor</keyword>
<keyword evidence="12" id="KW-0119">Carbohydrate metabolism</keyword>
<evidence type="ECO:0000256" key="10">
    <source>
        <dbReference type="ARBA" id="ARBA00023180"/>
    </source>
</evidence>
<dbReference type="GO" id="GO:0005768">
    <property type="term" value="C:endosome"/>
    <property type="evidence" value="ECO:0007669"/>
    <property type="project" value="TreeGrafter"/>
</dbReference>
<protein>
    <recommendedName>
        <fullName evidence="13">O-fucosyltransferase family protein</fullName>
    </recommendedName>
</protein>
<evidence type="ECO:0000256" key="13">
    <source>
        <dbReference type="ARBA" id="ARBA00030350"/>
    </source>
</evidence>
<name>A0A8S9H4Z1_BRACR</name>
<keyword evidence="8" id="KW-1133">Transmembrane helix</keyword>
<dbReference type="GO" id="GO:0016020">
    <property type="term" value="C:membrane"/>
    <property type="evidence" value="ECO:0007669"/>
    <property type="project" value="UniProtKB-SubCell"/>
</dbReference>
<dbReference type="GO" id="GO:0005802">
    <property type="term" value="C:trans-Golgi network"/>
    <property type="evidence" value="ECO:0007669"/>
    <property type="project" value="TreeGrafter"/>
</dbReference>
<dbReference type="InterPro" id="IPR019378">
    <property type="entry name" value="GDP-Fuc_O-FucTrfase"/>
</dbReference>
<evidence type="ECO:0000256" key="9">
    <source>
        <dbReference type="ARBA" id="ARBA00023136"/>
    </source>
</evidence>
<dbReference type="GO" id="GO:0016757">
    <property type="term" value="F:glycosyltransferase activity"/>
    <property type="evidence" value="ECO:0007669"/>
    <property type="project" value="UniProtKB-KW"/>
</dbReference>
<reference evidence="14" key="1">
    <citation type="submission" date="2019-12" db="EMBL/GenBank/DDBJ databases">
        <title>Genome sequencing and annotation of Brassica cretica.</title>
        <authorList>
            <person name="Studholme D.J."/>
            <person name="Sarris P.F."/>
        </authorList>
    </citation>
    <scope>NUCLEOTIDE SEQUENCE</scope>
    <source>
        <strain evidence="14">PFS-001/15</strain>
        <tissue evidence="14">Leaf</tissue>
    </source>
</reference>
<organism evidence="14 15">
    <name type="scientific">Brassica cretica</name>
    <name type="common">Mustard</name>
    <dbReference type="NCBI Taxonomy" id="69181"/>
    <lineage>
        <taxon>Eukaryota</taxon>
        <taxon>Viridiplantae</taxon>
        <taxon>Streptophyta</taxon>
        <taxon>Embryophyta</taxon>
        <taxon>Tracheophyta</taxon>
        <taxon>Spermatophyta</taxon>
        <taxon>Magnoliopsida</taxon>
        <taxon>eudicotyledons</taxon>
        <taxon>Gunneridae</taxon>
        <taxon>Pentapetalae</taxon>
        <taxon>rosids</taxon>
        <taxon>malvids</taxon>
        <taxon>Brassicales</taxon>
        <taxon>Brassicaceae</taxon>
        <taxon>Brassiceae</taxon>
        <taxon>Brassica</taxon>
    </lineage>
</organism>
<evidence type="ECO:0000256" key="6">
    <source>
        <dbReference type="ARBA" id="ARBA00022692"/>
    </source>
</evidence>
<keyword evidence="9" id="KW-0472">Membrane</keyword>
<dbReference type="Proteomes" id="UP000712281">
    <property type="component" value="Unassembled WGS sequence"/>
</dbReference>
<evidence type="ECO:0000256" key="7">
    <source>
        <dbReference type="ARBA" id="ARBA00022968"/>
    </source>
</evidence>
<evidence type="ECO:0000256" key="12">
    <source>
        <dbReference type="ARBA" id="ARBA00023277"/>
    </source>
</evidence>
<dbReference type="PANTHER" id="PTHR31741">
    <property type="entry name" value="OS02G0726500 PROTEIN-RELATED"/>
    <property type="match status" value="1"/>
</dbReference>
<dbReference type="Pfam" id="PF10250">
    <property type="entry name" value="O-FucT"/>
    <property type="match status" value="1"/>
</dbReference>
<evidence type="ECO:0000256" key="2">
    <source>
        <dbReference type="ARBA" id="ARBA00004881"/>
    </source>
</evidence>
<evidence type="ECO:0000256" key="8">
    <source>
        <dbReference type="ARBA" id="ARBA00022989"/>
    </source>
</evidence>
<evidence type="ECO:0000256" key="11">
    <source>
        <dbReference type="ARBA" id="ARBA00023253"/>
    </source>
</evidence>
<keyword evidence="5" id="KW-0808">Transferase</keyword>
<dbReference type="EMBL" id="QGKW02001988">
    <property type="protein sequence ID" value="KAF2552909.1"/>
    <property type="molecule type" value="Genomic_DNA"/>
</dbReference>
<evidence type="ECO:0000256" key="3">
    <source>
        <dbReference type="ARBA" id="ARBA00007737"/>
    </source>
</evidence>
<gene>
    <name evidence="14" type="ORF">F2Q68_00036447</name>
</gene>
<sequence>MLQTPLYRRLWGPTRHVESLLPYAIPRGYHSDPPARTNGFVFVRIQGGFHEIRNSIPDVVAVSRLLNATLVIPEIQSTTSSKGISSQFKSFAYLYNEEHFMASLANDVRVVKTLPKNLKWARRKKQIPSFKVSYGSSPYYYLHHVLPVLIKHSVVELVVPHGGCLQPGNQCFP</sequence>
<keyword evidence="11" id="KW-0294">Fucose metabolism</keyword>
<dbReference type="AlphaFoldDB" id="A0A8S9H4Z1"/>
<evidence type="ECO:0000256" key="1">
    <source>
        <dbReference type="ARBA" id="ARBA00004606"/>
    </source>
</evidence>
<comment type="similarity">
    <text evidence="3">Belongs to the glycosyltransferase GT106 family.</text>
</comment>
<comment type="pathway">
    <text evidence="2">Glycan metabolism.</text>
</comment>
<keyword evidence="10" id="KW-0325">Glycoprotein</keyword>
<dbReference type="GO" id="GO:0006004">
    <property type="term" value="P:fucose metabolic process"/>
    <property type="evidence" value="ECO:0007669"/>
    <property type="project" value="UniProtKB-KW"/>
</dbReference>